<dbReference type="InParanoid" id="A0A251TEY4"/>
<reference evidence="1 3" key="1">
    <citation type="journal article" date="2017" name="Nature">
        <title>The sunflower genome provides insights into oil metabolism, flowering and Asterid evolution.</title>
        <authorList>
            <person name="Badouin H."/>
            <person name="Gouzy J."/>
            <person name="Grassa C.J."/>
            <person name="Murat F."/>
            <person name="Staton S.E."/>
            <person name="Cottret L."/>
            <person name="Lelandais-Briere C."/>
            <person name="Owens G.L."/>
            <person name="Carrere S."/>
            <person name="Mayjonade B."/>
            <person name="Legrand L."/>
            <person name="Gill N."/>
            <person name="Kane N.C."/>
            <person name="Bowers J.E."/>
            <person name="Hubner S."/>
            <person name="Bellec A."/>
            <person name="Berard A."/>
            <person name="Berges H."/>
            <person name="Blanchet N."/>
            <person name="Boniface M.C."/>
            <person name="Brunel D."/>
            <person name="Catrice O."/>
            <person name="Chaidir N."/>
            <person name="Claudel C."/>
            <person name="Donnadieu C."/>
            <person name="Faraut T."/>
            <person name="Fievet G."/>
            <person name="Helmstetter N."/>
            <person name="King M."/>
            <person name="Knapp S.J."/>
            <person name="Lai Z."/>
            <person name="Le Paslier M.C."/>
            <person name="Lippi Y."/>
            <person name="Lorenzon L."/>
            <person name="Mandel J.R."/>
            <person name="Marage G."/>
            <person name="Marchand G."/>
            <person name="Marquand E."/>
            <person name="Bret-Mestries E."/>
            <person name="Morien E."/>
            <person name="Nambeesan S."/>
            <person name="Nguyen T."/>
            <person name="Pegot-Espagnet P."/>
            <person name="Pouilly N."/>
            <person name="Raftis F."/>
            <person name="Sallet E."/>
            <person name="Schiex T."/>
            <person name="Thomas J."/>
            <person name="Vandecasteele C."/>
            <person name="Vares D."/>
            <person name="Vear F."/>
            <person name="Vautrin S."/>
            <person name="Crespi M."/>
            <person name="Mangin B."/>
            <person name="Burke J.M."/>
            <person name="Salse J."/>
            <person name="Munos S."/>
            <person name="Vincourt P."/>
            <person name="Rieseberg L.H."/>
            <person name="Langlade N.B."/>
        </authorList>
    </citation>
    <scope>NUCLEOTIDE SEQUENCE [LARGE SCALE GENOMIC DNA]</scope>
    <source>
        <strain evidence="3">cv. SF193</strain>
        <tissue evidence="1">Leaves</tissue>
    </source>
</reference>
<accession>A0A251TEY4</accession>
<evidence type="ECO:0000313" key="1">
    <source>
        <dbReference type="EMBL" id="KAF5784797.1"/>
    </source>
</evidence>
<organism evidence="2 3">
    <name type="scientific">Helianthus annuus</name>
    <name type="common">Common sunflower</name>
    <dbReference type="NCBI Taxonomy" id="4232"/>
    <lineage>
        <taxon>Eukaryota</taxon>
        <taxon>Viridiplantae</taxon>
        <taxon>Streptophyta</taxon>
        <taxon>Embryophyta</taxon>
        <taxon>Tracheophyta</taxon>
        <taxon>Spermatophyta</taxon>
        <taxon>Magnoliopsida</taxon>
        <taxon>eudicotyledons</taxon>
        <taxon>Gunneridae</taxon>
        <taxon>Pentapetalae</taxon>
        <taxon>asterids</taxon>
        <taxon>campanulids</taxon>
        <taxon>Asterales</taxon>
        <taxon>Asteraceae</taxon>
        <taxon>Asteroideae</taxon>
        <taxon>Heliantheae alliance</taxon>
        <taxon>Heliantheae</taxon>
        <taxon>Helianthus</taxon>
    </lineage>
</organism>
<dbReference type="Proteomes" id="UP000215914">
    <property type="component" value="Chromosome 10"/>
</dbReference>
<reference evidence="2" key="2">
    <citation type="submission" date="2017-02" db="EMBL/GenBank/DDBJ databases">
        <title>Sunflower complete genome.</title>
        <authorList>
            <person name="Langlade N."/>
            <person name="Munos S."/>
        </authorList>
    </citation>
    <scope>NUCLEOTIDE SEQUENCE [LARGE SCALE GENOMIC DNA]</scope>
    <source>
        <tissue evidence="2">Leaves</tissue>
    </source>
</reference>
<proteinExistence type="predicted"/>
<dbReference type="EMBL" id="CM007899">
    <property type="protein sequence ID" value="OTG09737.1"/>
    <property type="molecule type" value="Genomic_DNA"/>
</dbReference>
<dbReference type="AlphaFoldDB" id="A0A251TEY4"/>
<evidence type="ECO:0000313" key="3">
    <source>
        <dbReference type="Proteomes" id="UP000215914"/>
    </source>
</evidence>
<protein>
    <submittedName>
        <fullName evidence="2">Uncharacterized protein</fullName>
    </submittedName>
</protein>
<sequence length="55" mass="6134">MNHIVKELQSMECQVGFWGSRAGGSPCYMKLLGVLRIISFEVFGFFSGFRVGGCR</sequence>
<keyword evidence="3" id="KW-1185">Reference proteome</keyword>
<dbReference type="EMBL" id="MNCJ02000325">
    <property type="protein sequence ID" value="KAF5784797.1"/>
    <property type="molecule type" value="Genomic_DNA"/>
</dbReference>
<gene>
    <name evidence="2" type="ORF">HannXRQ_Chr10g0279761</name>
    <name evidence="1" type="ORF">HanXRQr2_Chr10g0421101</name>
</gene>
<dbReference type="Gramene" id="mRNA:HanXRQr2_Chr10g0421101">
    <property type="protein sequence ID" value="mRNA:HanXRQr2_Chr10g0421101"/>
    <property type="gene ID" value="HanXRQr2_Chr10g0421101"/>
</dbReference>
<reference evidence="1" key="3">
    <citation type="submission" date="2020-06" db="EMBL/GenBank/DDBJ databases">
        <title>Helianthus annuus Genome sequencing and assembly Release 2.</title>
        <authorList>
            <person name="Gouzy J."/>
            <person name="Langlade N."/>
            <person name="Munos S."/>
        </authorList>
    </citation>
    <scope>NUCLEOTIDE SEQUENCE</scope>
    <source>
        <tissue evidence="1">Leaves</tissue>
    </source>
</reference>
<evidence type="ECO:0000313" key="2">
    <source>
        <dbReference type="EMBL" id="OTG09737.1"/>
    </source>
</evidence>
<name>A0A251TEY4_HELAN</name>